<gene>
    <name evidence="2" type="ORF">ECRASSUSDP1_LOCUS16093</name>
</gene>
<dbReference type="Proteomes" id="UP001295684">
    <property type="component" value="Unassembled WGS sequence"/>
</dbReference>
<dbReference type="EMBL" id="CAMPGE010016160">
    <property type="protein sequence ID" value="CAI2374736.1"/>
    <property type="molecule type" value="Genomic_DNA"/>
</dbReference>
<name>A0AAD2CYR5_EUPCR</name>
<organism evidence="2 3">
    <name type="scientific">Euplotes crassus</name>
    <dbReference type="NCBI Taxonomy" id="5936"/>
    <lineage>
        <taxon>Eukaryota</taxon>
        <taxon>Sar</taxon>
        <taxon>Alveolata</taxon>
        <taxon>Ciliophora</taxon>
        <taxon>Intramacronucleata</taxon>
        <taxon>Spirotrichea</taxon>
        <taxon>Hypotrichia</taxon>
        <taxon>Euplotida</taxon>
        <taxon>Euplotidae</taxon>
        <taxon>Moneuplotes</taxon>
    </lineage>
</organism>
<keyword evidence="3" id="KW-1185">Reference proteome</keyword>
<sequence>MSEELSNSLSQLVLKKECEFEMASMTNKPKSVQKMKMESLVKAYSHAIEYYQSIESDLFADMTVKLQQFLIKPETLALMADEDEDSEEFEEDKLLQLPEPTLENNVSDTSQISTKLRRFCRMPTPMNNSRKAADIKPENPTKPKPSRVPESRQKDKIKERPVKEIENTQSNNETKRQKFLAELRGGPEKPDDGDDAIHHKREAGNKAKRSFKRVKNYPATKGESSYGGEIYRPKLPPKLADKKEKHHLMLNENRRASEIIKKQSSELVRQIDNNGDNIAKDIVEDDIHEQEQSLKIRLLKRQNNKTKKLAINNSFSFWSESSISRTTDDN</sequence>
<proteinExistence type="predicted"/>
<reference evidence="2" key="1">
    <citation type="submission" date="2023-07" db="EMBL/GenBank/DDBJ databases">
        <authorList>
            <consortium name="AG Swart"/>
            <person name="Singh M."/>
            <person name="Singh A."/>
            <person name="Seah K."/>
            <person name="Emmerich C."/>
        </authorList>
    </citation>
    <scope>NUCLEOTIDE SEQUENCE</scope>
    <source>
        <strain evidence="2">DP1</strain>
    </source>
</reference>
<accession>A0AAD2CYR5</accession>
<feature type="compositionally biased region" description="Basic residues" evidence="1">
    <location>
        <begin position="198"/>
        <end position="215"/>
    </location>
</feature>
<dbReference type="AlphaFoldDB" id="A0AAD2CYR5"/>
<protein>
    <submittedName>
        <fullName evidence="2">Uncharacterized protein</fullName>
    </submittedName>
</protein>
<evidence type="ECO:0000313" key="2">
    <source>
        <dbReference type="EMBL" id="CAI2374736.1"/>
    </source>
</evidence>
<feature type="compositionally biased region" description="Basic and acidic residues" evidence="1">
    <location>
        <begin position="131"/>
        <end position="166"/>
    </location>
</feature>
<evidence type="ECO:0000256" key="1">
    <source>
        <dbReference type="SAM" id="MobiDB-lite"/>
    </source>
</evidence>
<evidence type="ECO:0000313" key="3">
    <source>
        <dbReference type="Proteomes" id="UP001295684"/>
    </source>
</evidence>
<comment type="caution">
    <text evidence="2">The sequence shown here is derived from an EMBL/GenBank/DDBJ whole genome shotgun (WGS) entry which is preliminary data.</text>
</comment>
<feature type="region of interest" description="Disordered" evidence="1">
    <location>
        <begin position="121"/>
        <end position="236"/>
    </location>
</feature>
<feature type="compositionally biased region" description="Basic and acidic residues" evidence="1">
    <location>
        <begin position="173"/>
        <end position="190"/>
    </location>
</feature>